<dbReference type="InterPro" id="IPR026983">
    <property type="entry name" value="DHC"/>
</dbReference>
<evidence type="ECO:0000313" key="19">
    <source>
        <dbReference type="EMBL" id="KAA3673650.1"/>
    </source>
</evidence>
<dbReference type="FunFam" id="3.40.50.300:FF:000049">
    <property type="entry name" value="Dynein, axonemal, heavy chain 5"/>
    <property type="match status" value="1"/>
</dbReference>
<evidence type="ECO:0000259" key="17">
    <source>
        <dbReference type="Pfam" id="PF12781"/>
    </source>
</evidence>
<keyword evidence="9 14" id="KW-0175">Coiled coil</keyword>
<dbReference type="GO" id="GO:0007018">
    <property type="term" value="P:microtubule-based movement"/>
    <property type="evidence" value="ECO:0007669"/>
    <property type="project" value="InterPro"/>
</dbReference>
<dbReference type="InterPro" id="IPR024317">
    <property type="entry name" value="Dynein_heavy_chain_D4_dom"/>
</dbReference>
<evidence type="ECO:0000256" key="9">
    <source>
        <dbReference type="ARBA" id="ARBA00023054"/>
    </source>
</evidence>
<dbReference type="GO" id="GO:0005874">
    <property type="term" value="C:microtubule"/>
    <property type="evidence" value="ECO:0007669"/>
    <property type="project" value="UniProtKB-KW"/>
</dbReference>
<dbReference type="SUPFAM" id="SSF52540">
    <property type="entry name" value="P-loop containing nucleoside triphosphate hydrolases"/>
    <property type="match status" value="1"/>
</dbReference>
<dbReference type="Gene3D" id="1.20.920.30">
    <property type="match status" value="1"/>
</dbReference>
<evidence type="ECO:0000256" key="5">
    <source>
        <dbReference type="ARBA" id="ARBA00022737"/>
    </source>
</evidence>
<keyword evidence="11" id="KW-0505">Motor protein</keyword>
<sequence length="1222" mass="138824">DIQTELLPTPLKFHYTFNLRELSRLLQGLLQSSPERFKGPKKFLRLWRHECLRVFRDRMVDEEDVATINNIILSHMNNAFSDEVNYASMDPILFGDYWAVASEQDPRLYEDMQDYEVCKAIVEELLYNYRKTEGNMEMVLFNDALEHLGAIHRILRLDGGHALLVGVSGSGKKCLAKLAAYITNVKTFEIVLHRGYHEAEFREDLKTLYTNMSTNKDDHMFLVCEELIRDESFLELINNMLTTGFVSALFCEEEKDTIQENLWPEAEAAIRAEAIASGNMNALINKETVWNYFRSSCASRLHLVLCMNPTGDTLRTRCRDFPGIAKCTTIDWYFPWPEQALYAVACSLIDPKFSYSILSSPTFDSENIAQKKRLQGGLEKLRETAIQIEQLNVKLAVQKVVLEEKTSSCEMLMAEINEATVVATTKKTQAQEKSAELAKQAKIIVAEKDEAEAALAEALPTVEAARNALDELEKNDVTEIRAFATPPKPVQMVGEALCHILQASEISWKAARGLMADANFISILQQMDVEAIPLKNIQNLKDLIAKRKMTYDDVRLASKAGGGFYKFVLAVITFHDVAREVRPKRERVKALEREYNKAKRDLQKLTDEVAQLEETLFSLRRQFDSAQTEMENLKKEMDVMRRQLMVAQKLTAGLGSEKERWIQELANLGSEQKCLLGSSLVASAFLCYLGPFTFEFRERLLYEEWLSSIIHDGIPVTDNLRVNTLLATEVEVALWNSQGLPSDELSTQNAILVTKGPTCPVCIDPQGQASRWLKEMGKNLKDEPRSIRITTQNDPNFLRTVENAIKLGLACLIEGVEESLDPALNNIIARNTRVDKGREIVMLGDREVEYDPNFRLYLVTKLSNPHFSATLYSRALIINYTVTLTGLEDHENKRVLKELEDRLLLELATQTGNILDNWELIGTLEDAKNKAVDVSKQLAQGAVVAKDVERQRDSFRPAARRGAILFFVLADLSMVGPMYQFSLSAYLTVFLKALKKAMPHSSLPKRLSNIKNALTYATYCYGCMGIFEEHKMLLSFELAIRLQQDEKLIRPKELAFLVRGNVALAEHSHPPPYPWIPETVWRDLVYLSAFIPRRFGKLIKDIRTMGDQWKKWFEAKNPEVLPYPGRYKKLRPFVRLCLIRCWRIDRIPSAITHYVVKVLGKQYVEPPITNLADVLPATSPTIPIVLIVQPGSDPQSQLANLAQQMELGHSGIKYLSMGQGQE</sequence>
<keyword evidence="12" id="KW-0206">Cytoskeleton</keyword>
<evidence type="ECO:0000256" key="8">
    <source>
        <dbReference type="ARBA" id="ARBA00023017"/>
    </source>
</evidence>
<keyword evidence="5" id="KW-0677">Repeat</keyword>
<dbReference type="PANTHER" id="PTHR22878">
    <property type="entry name" value="DYNEIN HEAVY CHAIN 6, AXONEMAL-LIKE-RELATED"/>
    <property type="match status" value="1"/>
</dbReference>
<organism evidence="19 20">
    <name type="scientific">Paragonimus westermani</name>
    <dbReference type="NCBI Taxonomy" id="34504"/>
    <lineage>
        <taxon>Eukaryota</taxon>
        <taxon>Metazoa</taxon>
        <taxon>Spiralia</taxon>
        <taxon>Lophotrochozoa</taxon>
        <taxon>Platyhelminthes</taxon>
        <taxon>Trematoda</taxon>
        <taxon>Digenea</taxon>
        <taxon>Plagiorchiida</taxon>
        <taxon>Troglotremata</taxon>
        <taxon>Troglotrematidae</taxon>
        <taxon>Paragonimus</taxon>
    </lineage>
</organism>
<dbReference type="Pfam" id="PF12781">
    <property type="entry name" value="AAA_9"/>
    <property type="match status" value="2"/>
</dbReference>
<dbReference type="InterPro" id="IPR024743">
    <property type="entry name" value="Dynein_HC_stalk"/>
</dbReference>
<dbReference type="EMBL" id="QNGE01003751">
    <property type="protein sequence ID" value="KAA3673650.1"/>
    <property type="molecule type" value="Genomic_DNA"/>
</dbReference>
<evidence type="ECO:0000256" key="13">
    <source>
        <dbReference type="ARBA" id="ARBA00023273"/>
    </source>
</evidence>
<dbReference type="FunFam" id="1.10.8.1220:FF:000001">
    <property type="entry name" value="Dynein axonemal heavy chain 5"/>
    <property type="match status" value="1"/>
</dbReference>
<keyword evidence="8" id="KW-0243">Dynein</keyword>
<dbReference type="AlphaFoldDB" id="A0A5J4NDV9"/>
<evidence type="ECO:0000259" key="18">
    <source>
        <dbReference type="Pfam" id="PF17857"/>
    </source>
</evidence>
<dbReference type="InterPro" id="IPR035706">
    <property type="entry name" value="AAA_9"/>
</dbReference>
<dbReference type="InterPro" id="IPR027417">
    <property type="entry name" value="P-loop_NTPase"/>
</dbReference>
<evidence type="ECO:0000256" key="2">
    <source>
        <dbReference type="ARBA" id="ARBA00008887"/>
    </source>
</evidence>
<evidence type="ECO:0000256" key="3">
    <source>
        <dbReference type="ARBA" id="ARBA00022490"/>
    </source>
</evidence>
<evidence type="ECO:0000256" key="4">
    <source>
        <dbReference type="ARBA" id="ARBA00022701"/>
    </source>
</evidence>
<dbReference type="Pfam" id="PF12777">
    <property type="entry name" value="MT"/>
    <property type="match status" value="1"/>
</dbReference>
<feature type="domain" description="Dynein heavy chain ATP-binding dynein motor region" evidence="17">
    <location>
        <begin position="890"/>
        <end position="934"/>
    </location>
</feature>
<protein>
    <submittedName>
        <fullName evidence="19">Dynein heavy chain, axonemal</fullName>
    </submittedName>
</protein>
<comment type="similarity">
    <text evidence="2">Belongs to the dynein heavy chain family.</text>
</comment>
<evidence type="ECO:0000256" key="14">
    <source>
        <dbReference type="SAM" id="Coils"/>
    </source>
</evidence>
<feature type="non-terminal residue" evidence="19">
    <location>
        <position position="1"/>
    </location>
</feature>
<dbReference type="GO" id="GO:0051959">
    <property type="term" value="F:dynein light intermediate chain binding"/>
    <property type="evidence" value="ECO:0007669"/>
    <property type="project" value="InterPro"/>
</dbReference>
<feature type="domain" description="Dynein heavy chain AAA module D4" evidence="16">
    <location>
        <begin position="136"/>
        <end position="351"/>
    </location>
</feature>
<dbReference type="GO" id="GO:0030286">
    <property type="term" value="C:dynein complex"/>
    <property type="evidence" value="ECO:0007669"/>
    <property type="project" value="UniProtKB-KW"/>
</dbReference>
<dbReference type="Proteomes" id="UP000324629">
    <property type="component" value="Unassembled WGS sequence"/>
</dbReference>
<evidence type="ECO:0000256" key="7">
    <source>
        <dbReference type="ARBA" id="ARBA00022840"/>
    </source>
</evidence>
<evidence type="ECO:0000256" key="6">
    <source>
        <dbReference type="ARBA" id="ARBA00022741"/>
    </source>
</evidence>
<feature type="coiled-coil region" evidence="14">
    <location>
        <begin position="581"/>
        <end position="650"/>
    </location>
</feature>
<keyword evidence="6" id="KW-0547">Nucleotide-binding</keyword>
<keyword evidence="3" id="KW-0963">Cytoplasm</keyword>
<dbReference type="Gene3D" id="1.10.8.1220">
    <property type="match status" value="1"/>
</dbReference>
<dbReference type="Gene3D" id="3.40.50.300">
    <property type="entry name" value="P-loop containing nucleotide triphosphate hydrolases"/>
    <property type="match status" value="3"/>
</dbReference>
<name>A0A5J4NDV9_9TREM</name>
<feature type="domain" description="Dynein heavy chain coiled coil stalk" evidence="15">
    <location>
        <begin position="373"/>
        <end position="706"/>
    </location>
</feature>
<dbReference type="PANTHER" id="PTHR22878:SF63">
    <property type="entry name" value="DYNEIN AXONEMAL HEAVY CHAIN 10"/>
    <property type="match status" value="1"/>
</dbReference>
<evidence type="ECO:0000256" key="11">
    <source>
        <dbReference type="ARBA" id="ARBA00023175"/>
    </source>
</evidence>
<keyword evidence="4" id="KW-0493">Microtubule</keyword>
<evidence type="ECO:0000256" key="12">
    <source>
        <dbReference type="ARBA" id="ARBA00023212"/>
    </source>
</evidence>
<evidence type="ECO:0000259" key="16">
    <source>
        <dbReference type="Pfam" id="PF12780"/>
    </source>
</evidence>
<keyword evidence="10" id="KW-0969">Cilium</keyword>
<gene>
    <name evidence="19" type="ORF">DEA37_0012792</name>
</gene>
<evidence type="ECO:0000256" key="1">
    <source>
        <dbReference type="ARBA" id="ARBA00004430"/>
    </source>
</evidence>
<evidence type="ECO:0000313" key="20">
    <source>
        <dbReference type="Proteomes" id="UP000324629"/>
    </source>
</evidence>
<evidence type="ECO:0000259" key="15">
    <source>
        <dbReference type="Pfam" id="PF12777"/>
    </source>
</evidence>
<dbReference type="Pfam" id="PF12780">
    <property type="entry name" value="AAA_8"/>
    <property type="match status" value="1"/>
</dbReference>
<dbReference type="FunFam" id="1.20.920.30:FF:000002">
    <property type="entry name" value="Dynein axonemal heavy chain 3"/>
    <property type="match status" value="1"/>
</dbReference>
<evidence type="ECO:0000256" key="10">
    <source>
        <dbReference type="ARBA" id="ARBA00023069"/>
    </source>
</evidence>
<keyword evidence="20" id="KW-1185">Reference proteome</keyword>
<comment type="caution">
    <text evidence="19">The sequence shown here is derived from an EMBL/GenBank/DDBJ whole genome shotgun (WGS) entry which is preliminary data.</text>
</comment>
<dbReference type="GO" id="GO:0031514">
    <property type="term" value="C:motile cilium"/>
    <property type="evidence" value="ECO:0007669"/>
    <property type="project" value="UniProtKB-ARBA"/>
</dbReference>
<keyword evidence="13" id="KW-0966">Cell projection</keyword>
<dbReference type="GO" id="GO:0005930">
    <property type="term" value="C:axoneme"/>
    <property type="evidence" value="ECO:0007669"/>
    <property type="project" value="UniProtKB-SubCell"/>
</dbReference>
<dbReference type="GO" id="GO:0045505">
    <property type="term" value="F:dynein intermediate chain binding"/>
    <property type="evidence" value="ECO:0007669"/>
    <property type="project" value="InterPro"/>
</dbReference>
<feature type="domain" description="Dynein heavy chain ATP-binding dynein motor region" evidence="17">
    <location>
        <begin position="735"/>
        <end position="889"/>
    </location>
</feature>
<dbReference type="InterPro" id="IPR041589">
    <property type="entry name" value="DNAH3_AAA_lid_1"/>
</dbReference>
<dbReference type="Gene3D" id="1.20.920.20">
    <property type="match status" value="1"/>
</dbReference>
<feature type="non-terminal residue" evidence="19">
    <location>
        <position position="1222"/>
    </location>
</feature>
<feature type="domain" description="Dynein heavy chain 3 AAA+ lid" evidence="18">
    <location>
        <begin position="2"/>
        <end position="82"/>
    </location>
</feature>
<comment type="subcellular location">
    <subcellularLocation>
        <location evidence="1">Cytoplasm</location>
        <location evidence="1">Cytoskeleton</location>
        <location evidence="1">Cilium axoneme</location>
    </subcellularLocation>
</comment>
<keyword evidence="7" id="KW-0067">ATP-binding</keyword>
<reference evidence="19 20" key="1">
    <citation type="journal article" date="2019" name="Gigascience">
        <title>Whole-genome sequence of the oriental lung fluke Paragonimus westermani.</title>
        <authorList>
            <person name="Oey H."/>
            <person name="Zakrzewski M."/>
            <person name="Narain K."/>
            <person name="Devi K.R."/>
            <person name="Agatsuma T."/>
            <person name="Nawaratna S."/>
            <person name="Gobert G.N."/>
            <person name="Jones M.K."/>
            <person name="Ragan M.A."/>
            <person name="McManus D.P."/>
            <person name="Krause L."/>
        </authorList>
    </citation>
    <scope>NUCLEOTIDE SEQUENCE [LARGE SCALE GENOMIC DNA]</scope>
    <source>
        <strain evidence="19 20">IND2009</strain>
    </source>
</reference>
<proteinExistence type="inferred from homology"/>
<dbReference type="Pfam" id="PF17857">
    <property type="entry name" value="AAA_lid_1"/>
    <property type="match status" value="1"/>
</dbReference>
<accession>A0A5J4NDV9</accession>
<dbReference type="GO" id="GO:0005524">
    <property type="term" value="F:ATP binding"/>
    <property type="evidence" value="ECO:0007669"/>
    <property type="project" value="UniProtKB-KW"/>
</dbReference>